<dbReference type="SUPFAM" id="SSF158499">
    <property type="entry name" value="DnaD domain-like"/>
    <property type="match status" value="1"/>
</dbReference>
<dbReference type="NCBIfam" id="TIGR01446">
    <property type="entry name" value="DnaD_dom"/>
    <property type="match status" value="1"/>
</dbReference>
<proteinExistence type="inferred from homology"/>
<organism evidence="3 4">
    <name type="scientific">Bacillus kandeliae</name>
    <dbReference type="NCBI Taxonomy" id="3129297"/>
    <lineage>
        <taxon>Bacteria</taxon>
        <taxon>Bacillati</taxon>
        <taxon>Bacillota</taxon>
        <taxon>Bacilli</taxon>
        <taxon>Bacillales</taxon>
        <taxon>Bacillaceae</taxon>
        <taxon>Bacillus</taxon>
    </lineage>
</organism>
<protein>
    <submittedName>
        <fullName evidence="3">DnaD domain protein</fullName>
    </submittedName>
</protein>
<evidence type="ECO:0000259" key="2">
    <source>
        <dbReference type="Pfam" id="PF07261"/>
    </source>
</evidence>
<evidence type="ECO:0000256" key="1">
    <source>
        <dbReference type="ARBA" id="ARBA00093462"/>
    </source>
</evidence>
<dbReference type="Proteomes" id="UP001387364">
    <property type="component" value="Chromosome"/>
</dbReference>
<dbReference type="Gene3D" id="1.10.10.630">
    <property type="entry name" value="DnaD domain-like"/>
    <property type="match status" value="1"/>
</dbReference>
<name>A0ABZ2N275_9BACI</name>
<feature type="domain" description="DnaB/C C-terminal" evidence="2">
    <location>
        <begin position="141"/>
        <end position="210"/>
    </location>
</feature>
<dbReference type="InterPro" id="IPR006343">
    <property type="entry name" value="DnaB/C_C"/>
</dbReference>
<dbReference type="RefSeq" id="WP_338749364.1">
    <property type="nucleotide sequence ID" value="NZ_CP147404.1"/>
</dbReference>
<accession>A0ABZ2N275</accession>
<keyword evidence="4" id="KW-1185">Reference proteome</keyword>
<comment type="similarity">
    <text evidence="1">Belongs to the DnaB/DnaD family.</text>
</comment>
<evidence type="ECO:0000313" key="4">
    <source>
        <dbReference type="Proteomes" id="UP001387364"/>
    </source>
</evidence>
<gene>
    <name evidence="3" type="ORF">WDJ61_10270</name>
</gene>
<dbReference type="Pfam" id="PF07261">
    <property type="entry name" value="DnaB_2"/>
    <property type="match status" value="1"/>
</dbReference>
<dbReference type="EMBL" id="CP147404">
    <property type="protein sequence ID" value="WXB91660.1"/>
    <property type="molecule type" value="Genomic_DNA"/>
</dbReference>
<sequence>MNYQAEVRAFYDQLEVNDLSQSAILLWHALMHLYHKTGPKSPFTIARSVIEVNTRLKKDAYYRAREQLKQVGMIDFQAKGNQATAFTLFSLQTATQTVNEMMPTQLTTHSPTQLPMQIATFNKERKEEERRINWHDIEITWQEVFRYSMKRHHIEMLTSFMEEDKMADSLIIEAIDRVRNADSPNVNYLWRTLGDWAKKEIKSIQQLIEHDQSKVDYSTKQPDNLLQLDEFYQKLKQHKGVKDHDG</sequence>
<reference evidence="3 4" key="1">
    <citation type="submission" date="2024-02" db="EMBL/GenBank/DDBJ databases">
        <title>Seven novel Bacillus-like species.</title>
        <authorList>
            <person name="Liu G."/>
        </authorList>
    </citation>
    <scope>NUCLEOTIDE SEQUENCE [LARGE SCALE GENOMIC DNA]</scope>
    <source>
        <strain evidence="3 4">FJAT-52991</strain>
    </source>
</reference>
<dbReference type="InterPro" id="IPR034829">
    <property type="entry name" value="DnaD-like_sf"/>
</dbReference>
<evidence type="ECO:0000313" key="3">
    <source>
        <dbReference type="EMBL" id="WXB91660.1"/>
    </source>
</evidence>